<dbReference type="SUPFAM" id="SSF49854">
    <property type="entry name" value="Spermadhesin, CUB domain"/>
    <property type="match status" value="1"/>
</dbReference>
<evidence type="ECO:0000256" key="3">
    <source>
        <dbReference type="ARBA" id="ARBA00022687"/>
    </source>
</evidence>
<sequence length="485" mass="51910">MMRMSREGPDRPMSRGCLAGLSECFQVNGADYRGHQNHTGPRGAGRPCLFWDQTQQHSYSSSSDPQGRWGLGAHNFCRNPDGDVQPWCYVAETEEGIYWRYCDIPTCHMPGYLGCFVDSGAPPALSGPSGTSTKLTVQVCLRFCRMKGYQLAGVEAGYACFCGSESDLARGRLAPATDCDQICFGHPGQLCGGDGRLGIYEVSVGSCQGNWTAPQGVIYSPDFPDEYGPDRNCSWVLGPTGAALELTFRLFELADPRDRLELRDAASGSLLRTFDGSRPPPPGPLRLRAAVLLLTFSSDARGHAQGFALTYRGELGPGPPTPALYPHPASHSSPQGCRTLRRTARPPRARPRRPQNPPWGPTPGLLNGDGRLCAAAAAPVSVASAAPTVRALGQGLRADPRTRRLTPWCTRAREPRSCVLARGKGPPALGPSRGAGRSWAVWYRRPQGVALPCPPGDPQAEGPATGYQPLSASSQSSLLSLISAL</sequence>
<evidence type="ECO:0000259" key="18">
    <source>
        <dbReference type="PROSITE" id="PS01180"/>
    </source>
</evidence>
<evidence type="ECO:0000256" key="14">
    <source>
        <dbReference type="ARBA" id="ARBA00076642"/>
    </source>
</evidence>
<protein>
    <recommendedName>
        <fullName evidence="13">Kremen protein 2</fullName>
    </recommendedName>
    <alternativeName>
        <fullName evidence="14">Dickkopf receptor 2</fullName>
    </alternativeName>
    <alternativeName>
        <fullName evidence="15">Kringle domain-containing transmembrane protein 2</fullName>
    </alternativeName>
    <alternativeName>
        <fullName evidence="10">Kringle-containing protein marking the eye and the nose</fullName>
    </alternativeName>
</protein>
<feature type="region of interest" description="Disordered" evidence="17">
    <location>
        <begin position="327"/>
        <end position="366"/>
    </location>
</feature>
<dbReference type="PROSITE" id="PS00021">
    <property type="entry name" value="KRINGLE_1"/>
    <property type="match status" value="1"/>
</dbReference>
<comment type="subcellular location">
    <subcellularLocation>
        <location evidence="1">Membrane</location>
        <topology evidence="1">Single-pass type I membrane protein</topology>
    </subcellularLocation>
</comment>
<dbReference type="InterPro" id="IPR000859">
    <property type="entry name" value="CUB_dom"/>
</dbReference>
<dbReference type="Pfam" id="PF00051">
    <property type="entry name" value="Kringle"/>
    <property type="match status" value="1"/>
</dbReference>
<dbReference type="CDD" id="cd00108">
    <property type="entry name" value="KR"/>
    <property type="match status" value="1"/>
</dbReference>
<dbReference type="InterPro" id="IPR038178">
    <property type="entry name" value="Kringle_sf"/>
</dbReference>
<name>A0A5E4AYF3_MARMO</name>
<dbReference type="SUPFAM" id="SSF57440">
    <property type="entry name" value="Kringle-like"/>
    <property type="match status" value="1"/>
</dbReference>
<dbReference type="PROSITE" id="PS01180">
    <property type="entry name" value="CUB"/>
    <property type="match status" value="1"/>
</dbReference>
<keyword evidence="23" id="KW-1185">Reference proteome</keyword>
<dbReference type="FunFam" id="2.60.120.290:FF:000037">
    <property type="entry name" value="Kremen protein 2"/>
    <property type="match status" value="1"/>
</dbReference>
<evidence type="ECO:0000256" key="9">
    <source>
        <dbReference type="ARBA" id="ARBA00023180"/>
    </source>
</evidence>
<evidence type="ECO:0000256" key="6">
    <source>
        <dbReference type="ARBA" id="ARBA00022989"/>
    </source>
</evidence>
<accession>A0A5E4AYF3</accession>
<feature type="compositionally biased region" description="Basic residues" evidence="17">
    <location>
        <begin position="339"/>
        <end position="353"/>
    </location>
</feature>
<dbReference type="Gene3D" id="2.60.120.290">
    <property type="entry name" value="Spermadhesin, CUB domain"/>
    <property type="match status" value="1"/>
</dbReference>
<evidence type="ECO:0000256" key="8">
    <source>
        <dbReference type="ARBA" id="ARBA00023157"/>
    </source>
</evidence>
<dbReference type="SMART" id="SM00042">
    <property type="entry name" value="CUB"/>
    <property type="match status" value="1"/>
</dbReference>
<dbReference type="InterPro" id="IPR000001">
    <property type="entry name" value="Kringle"/>
</dbReference>
<evidence type="ECO:0000256" key="10">
    <source>
        <dbReference type="ARBA" id="ARBA00032328"/>
    </source>
</evidence>
<evidence type="ECO:0000259" key="20">
    <source>
        <dbReference type="PROSITE" id="PS51212"/>
    </source>
</evidence>
<dbReference type="InterPro" id="IPR002889">
    <property type="entry name" value="WSC_carb-bd"/>
</dbReference>
<evidence type="ECO:0000256" key="5">
    <source>
        <dbReference type="ARBA" id="ARBA00022729"/>
    </source>
</evidence>
<keyword evidence="6" id="KW-1133">Transmembrane helix</keyword>
<keyword evidence="5" id="KW-0732">Signal</keyword>
<dbReference type="PRINTS" id="PR00018">
    <property type="entry name" value="KRINGLE"/>
</dbReference>
<dbReference type="FunFam" id="2.40.20.10:FF:000006">
    <property type="entry name" value="Kremen protein 2"/>
    <property type="match status" value="1"/>
</dbReference>
<evidence type="ECO:0000256" key="2">
    <source>
        <dbReference type="ARBA" id="ARBA00022572"/>
    </source>
</evidence>
<dbReference type="EMBL" id="CABDUW010000192">
    <property type="protein sequence ID" value="VTJ62215.1"/>
    <property type="molecule type" value="Genomic_DNA"/>
</dbReference>
<evidence type="ECO:0000256" key="7">
    <source>
        <dbReference type="ARBA" id="ARBA00023136"/>
    </source>
</evidence>
<feature type="domain" description="WSC" evidence="20">
    <location>
        <begin position="109"/>
        <end position="203"/>
    </location>
</feature>
<dbReference type="PROSITE" id="PS50070">
    <property type="entry name" value="KRINGLE_2"/>
    <property type="match status" value="1"/>
</dbReference>
<evidence type="ECO:0000256" key="16">
    <source>
        <dbReference type="PROSITE-ProRule" id="PRU00121"/>
    </source>
</evidence>
<feature type="domain" description="CUB" evidence="18">
    <location>
        <begin position="207"/>
        <end position="314"/>
    </location>
</feature>
<dbReference type="PANTHER" id="PTHR24269">
    <property type="entry name" value="KREMEN PROTEIN"/>
    <property type="match status" value="1"/>
</dbReference>
<reference evidence="21" key="2">
    <citation type="submission" date="2020-08" db="EMBL/GenBank/DDBJ databases">
        <authorList>
            <person name="Shumante A."/>
            <person name="Zimin A.V."/>
            <person name="Puiu D."/>
            <person name="Salzberg S.L."/>
        </authorList>
    </citation>
    <scope>NUCLEOTIDE SEQUENCE</scope>
    <source>
        <strain evidence="21">WC2-LM</strain>
        <tissue evidence="21">Liver</tissue>
    </source>
</reference>
<organism evidence="22 23">
    <name type="scientific">Marmota monax</name>
    <name type="common">Woodchuck</name>
    <dbReference type="NCBI Taxonomy" id="9995"/>
    <lineage>
        <taxon>Eukaryota</taxon>
        <taxon>Metazoa</taxon>
        <taxon>Chordata</taxon>
        <taxon>Craniata</taxon>
        <taxon>Vertebrata</taxon>
        <taxon>Euteleostomi</taxon>
        <taxon>Mammalia</taxon>
        <taxon>Eutheria</taxon>
        <taxon>Euarchontoglires</taxon>
        <taxon>Glires</taxon>
        <taxon>Rodentia</taxon>
        <taxon>Sciuromorpha</taxon>
        <taxon>Sciuridae</taxon>
        <taxon>Xerinae</taxon>
        <taxon>Marmotini</taxon>
        <taxon>Marmota</taxon>
    </lineage>
</organism>
<evidence type="ECO:0000259" key="19">
    <source>
        <dbReference type="PROSITE" id="PS50070"/>
    </source>
</evidence>
<dbReference type="InterPro" id="IPR013806">
    <property type="entry name" value="Kringle-like"/>
</dbReference>
<feature type="domain" description="Kringle" evidence="19">
    <location>
        <begin position="23"/>
        <end position="107"/>
    </location>
</feature>
<dbReference type="Proteomes" id="UP000335636">
    <property type="component" value="Unassembled WGS sequence"/>
</dbReference>
<comment type="subunit">
    <text evidence="12">Interacts with ERLEC1. Forms a ternary complex with DKK1 and LRP6.</text>
</comment>
<evidence type="ECO:0000256" key="4">
    <source>
        <dbReference type="ARBA" id="ARBA00022692"/>
    </source>
</evidence>
<dbReference type="InterPro" id="IPR035914">
    <property type="entry name" value="Sperma_CUB_dom_sf"/>
</dbReference>
<comment type="function">
    <text evidence="11">Receptor for Dickkopf proteins. Cooperates with DKK1/2 to inhibit Wnt/beta-catenin signaling by promoting the endocytosis of Wnt receptors LRP5 and LRP6. Plays a role in limb development; attenuates Wnt signaling in the developing limb to allow normal limb patterning and can also negatively regulate bone formation.</text>
</comment>
<dbReference type="InterPro" id="IPR051836">
    <property type="entry name" value="Kremen_rcpt"/>
</dbReference>
<keyword evidence="7" id="KW-0472">Membrane</keyword>
<evidence type="ECO:0000313" key="22">
    <source>
        <dbReference type="EMBL" id="VTJ62215.1"/>
    </source>
</evidence>
<evidence type="ECO:0000256" key="1">
    <source>
        <dbReference type="ARBA" id="ARBA00004479"/>
    </source>
</evidence>
<proteinExistence type="predicted"/>
<evidence type="ECO:0000313" key="21">
    <source>
        <dbReference type="EMBL" id="KAF7471180.1"/>
    </source>
</evidence>
<dbReference type="AlphaFoldDB" id="A0A5E4AYF3"/>
<keyword evidence="9" id="KW-0325">Glycoprotein</keyword>
<dbReference type="GO" id="GO:0005886">
    <property type="term" value="C:plasma membrane"/>
    <property type="evidence" value="ECO:0007669"/>
    <property type="project" value="TreeGrafter"/>
</dbReference>
<dbReference type="Proteomes" id="UP000662637">
    <property type="component" value="Unassembled WGS sequence"/>
</dbReference>
<dbReference type="SMART" id="SM00130">
    <property type="entry name" value="KR"/>
    <property type="match status" value="1"/>
</dbReference>
<dbReference type="CDD" id="cd00041">
    <property type="entry name" value="CUB"/>
    <property type="match status" value="1"/>
</dbReference>
<dbReference type="InterPro" id="IPR018056">
    <property type="entry name" value="Kringle_CS"/>
</dbReference>
<gene>
    <name evidence="21" type="ORF">GHT09_017555</name>
    <name evidence="22" type="ORF">MONAX_5E010635</name>
</gene>
<keyword evidence="3" id="KW-0879">Wnt signaling pathway</keyword>
<evidence type="ECO:0000256" key="15">
    <source>
        <dbReference type="ARBA" id="ARBA00083751"/>
    </source>
</evidence>
<evidence type="ECO:0000256" key="17">
    <source>
        <dbReference type="SAM" id="MobiDB-lite"/>
    </source>
</evidence>
<dbReference type="GO" id="GO:0016055">
    <property type="term" value="P:Wnt signaling pathway"/>
    <property type="evidence" value="ECO:0007669"/>
    <property type="project" value="UniProtKB-KW"/>
</dbReference>
<keyword evidence="2 16" id="KW-0420">Kringle</keyword>
<dbReference type="EMBL" id="WJEC01006845">
    <property type="protein sequence ID" value="KAF7471180.1"/>
    <property type="molecule type" value="Genomic_DNA"/>
</dbReference>
<dbReference type="SMART" id="SM00321">
    <property type="entry name" value="WSC"/>
    <property type="match status" value="1"/>
</dbReference>
<keyword evidence="4" id="KW-0812">Transmembrane</keyword>
<evidence type="ECO:0000313" key="23">
    <source>
        <dbReference type="Proteomes" id="UP000335636"/>
    </source>
</evidence>
<dbReference type="Pfam" id="PF00431">
    <property type="entry name" value="CUB"/>
    <property type="match status" value="1"/>
</dbReference>
<evidence type="ECO:0000256" key="12">
    <source>
        <dbReference type="ARBA" id="ARBA00063514"/>
    </source>
</evidence>
<dbReference type="Gene3D" id="2.40.20.10">
    <property type="entry name" value="Plasminogen Kringle 4"/>
    <property type="match status" value="1"/>
</dbReference>
<evidence type="ECO:0000256" key="11">
    <source>
        <dbReference type="ARBA" id="ARBA00056271"/>
    </source>
</evidence>
<dbReference type="Pfam" id="PF01822">
    <property type="entry name" value="WSC"/>
    <property type="match status" value="1"/>
</dbReference>
<keyword evidence="8" id="KW-1015">Disulfide bond</keyword>
<evidence type="ECO:0000256" key="13">
    <source>
        <dbReference type="ARBA" id="ARBA00072608"/>
    </source>
</evidence>
<feature type="region of interest" description="Disordered" evidence="17">
    <location>
        <begin position="453"/>
        <end position="476"/>
    </location>
</feature>
<dbReference type="PROSITE" id="PS51212">
    <property type="entry name" value="WSC"/>
    <property type="match status" value="1"/>
</dbReference>
<comment type="caution">
    <text evidence="16">Lacks conserved residue(s) required for the propagation of feature annotation.</text>
</comment>
<dbReference type="PANTHER" id="PTHR24269:SF15">
    <property type="entry name" value="KREMEN PROTEIN 2"/>
    <property type="match status" value="1"/>
</dbReference>
<reference evidence="22 23" key="1">
    <citation type="submission" date="2019-04" db="EMBL/GenBank/DDBJ databases">
        <authorList>
            <person name="Alioto T."/>
            <person name="Alioto T."/>
        </authorList>
    </citation>
    <scope>NUCLEOTIDE SEQUENCE [LARGE SCALE GENOMIC DNA]</scope>
</reference>